<name>A0A484H0L6_SOUCH</name>
<reference evidence="1 2" key="1">
    <citation type="journal article" date="2018" name="Genomics">
        <title>Molecular footprints of inshore aquatic adaptation in Indo-Pacific humpback dolphin (Sousa chinensis).</title>
        <authorList>
            <person name="Ming Y."/>
            <person name="Jian J."/>
            <person name="Yu F."/>
            <person name="Yu X."/>
            <person name="Wang J."/>
            <person name="Liu W."/>
        </authorList>
    </citation>
    <scope>NUCLEOTIDE SEQUENCE [LARGE SCALE GENOMIC DNA]</scope>
    <source>
        <strain evidence="1">MY-2018</strain>
        <tissue evidence="1">Skin</tissue>
    </source>
</reference>
<feature type="non-terminal residue" evidence="1">
    <location>
        <position position="1"/>
    </location>
</feature>
<organism evidence="1 2">
    <name type="scientific">Sousa chinensis</name>
    <name type="common">Indo-pacific humpbacked dolphin</name>
    <name type="synonym">Steno chinensis</name>
    <dbReference type="NCBI Taxonomy" id="103600"/>
    <lineage>
        <taxon>Eukaryota</taxon>
        <taxon>Metazoa</taxon>
        <taxon>Chordata</taxon>
        <taxon>Craniata</taxon>
        <taxon>Vertebrata</taxon>
        <taxon>Euteleostomi</taxon>
        <taxon>Mammalia</taxon>
        <taxon>Eutheria</taxon>
        <taxon>Laurasiatheria</taxon>
        <taxon>Artiodactyla</taxon>
        <taxon>Whippomorpha</taxon>
        <taxon>Cetacea</taxon>
        <taxon>Odontoceti</taxon>
        <taxon>Delphinidae</taxon>
        <taxon>Sousa</taxon>
    </lineage>
</organism>
<accession>A0A484H0L6</accession>
<dbReference type="Proteomes" id="UP000295264">
    <property type="component" value="Unassembled WGS sequence"/>
</dbReference>
<dbReference type="AlphaFoldDB" id="A0A484H0L6"/>
<comment type="caution">
    <text evidence="1">The sequence shown here is derived from an EMBL/GenBank/DDBJ whole genome shotgun (WGS) entry which is preliminary data.</text>
</comment>
<evidence type="ECO:0000313" key="1">
    <source>
        <dbReference type="EMBL" id="TEA40986.1"/>
    </source>
</evidence>
<gene>
    <name evidence="1" type="ORF">DBR06_SOUSAS9010010</name>
</gene>
<evidence type="ECO:0000313" key="2">
    <source>
        <dbReference type="Proteomes" id="UP000295264"/>
    </source>
</evidence>
<keyword evidence="2" id="KW-1185">Reference proteome</keyword>
<dbReference type="EMBL" id="QWLN02001874">
    <property type="protein sequence ID" value="TEA40986.1"/>
    <property type="molecule type" value="Genomic_DNA"/>
</dbReference>
<proteinExistence type="predicted"/>
<protein>
    <submittedName>
        <fullName evidence="1">Uncharacterized protein</fullName>
    </submittedName>
</protein>
<sequence>QGSIGFWGQGLVSFKIILVNEIFARGTKNDFRYPFALNFHKNKTEIMLIRVRCGEFWSARLLHSQRERSEDGPKLMNQEGKASHHYHFTQEDLHLALYGVIPSRQNSAHLHQAISGLLVPIDSSGSDSLPQTLDNNSLQLPEGLCLGRTKFSEVAHFGVFFSSPVTNKGVRFGPFQGKVVNTS</sequence>